<dbReference type="Pfam" id="PF01288">
    <property type="entry name" value="HPPK"/>
    <property type="match status" value="1"/>
</dbReference>
<dbReference type="PANTHER" id="PTHR43071:SF1">
    <property type="entry name" value="2-AMINO-4-HYDROXY-6-HYDROXYMETHYLDIHYDROPTERIDINE PYROPHOSPHOKINASE"/>
    <property type="match status" value="1"/>
</dbReference>
<comment type="catalytic activity">
    <reaction evidence="1">
        <text>6-hydroxymethyl-7,8-dihydropterin + ATP = (7,8-dihydropterin-6-yl)methyl diphosphate + AMP + H(+)</text>
        <dbReference type="Rhea" id="RHEA:11412"/>
        <dbReference type="ChEBI" id="CHEBI:15378"/>
        <dbReference type="ChEBI" id="CHEBI:30616"/>
        <dbReference type="ChEBI" id="CHEBI:44841"/>
        <dbReference type="ChEBI" id="CHEBI:72950"/>
        <dbReference type="ChEBI" id="CHEBI:456215"/>
        <dbReference type="EC" id="2.7.6.3"/>
    </reaction>
</comment>
<dbReference type="Gene3D" id="3.30.70.560">
    <property type="entry name" value="7,8-Dihydro-6-hydroxymethylpterin-pyrophosphokinase HPPK"/>
    <property type="match status" value="1"/>
</dbReference>
<dbReference type="GO" id="GO:0016301">
    <property type="term" value="F:kinase activity"/>
    <property type="evidence" value="ECO:0007669"/>
    <property type="project" value="UniProtKB-KW"/>
</dbReference>
<evidence type="ECO:0000313" key="12">
    <source>
        <dbReference type="Proteomes" id="UP000198661"/>
    </source>
</evidence>
<dbReference type="PANTHER" id="PTHR43071">
    <property type="entry name" value="2-AMINO-4-HYDROXY-6-HYDROXYMETHYLDIHYDROPTERIDINE PYROPHOSPHOKINASE"/>
    <property type="match status" value="1"/>
</dbReference>
<dbReference type="GO" id="GO:0046654">
    <property type="term" value="P:tetrahydrofolate biosynthetic process"/>
    <property type="evidence" value="ECO:0007669"/>
    <property type="project" value="UniProtKB-UniPathway"/>
</dbReference>
<dbReference type="STRING" id="201973.SAMN04488025_12066"/>
<dbReference type="CDD" id="cd00483">
    <property type="entry name" value="HPPK"/>
    <property type="match status" value="1"/>
</dbReference>
<reference evidence="11 12" key="1">
    <citation type="submission" date="2016-10" db="EMBL/GenBank/DDBJ databases">
        <authorList>
            <person name="de Groot N.N."/>
        </authorList>
    </citation>
    <scope>NUCLEOTIDE SEQUENCE [LARGE SCALE GENOMIC DNA]</scope>
    <source>
        <strain evidence="11 12">DSM 44945</strain>
    </source>
</reference>
<evidence type="ECO:0000256" key="7">
    <source>
        <dbReference type="ARBA" id="ARBA00022840"/>
    </source>
</evidence>
<dbReference type="SUPFAM" id="SSF55083">
    <property type="entry name" value="6-hydroxymethyl-7,8-dihydropterin pyrophosphokinase, HPPK"/>
    <property type="match status" value="1"/>
</dbReference>
<keyword evidence="8" id="KW-0289">Folate biosynthesis</keyword>
<feature type="domain" description="7,8-dihydro-6-hydroxymethylpterin-pyrophosphokinase" evidence="10">
    <location>
        <begin position="91"/>
        <end position="102"/>
    </location>
</feature>
<dbReference type="GO" id="GO:0003848">
    <property type="term" value="F:2-amino-4-hydroxy-6-hydroxymethyldihydropteridine diphosphokinase activity"/>
    <property type="evidence" value="ECO:0007669"/>
    <property type="project" value="UniProtKB-EC"/>
</dbReference>
<evidence type="ECO:0000256" key="6">
    <source>
        <dbReference type="ARBA" id="ARBA00022777"/>
    </source>
</evidence>
<dbReference type="OrthoDB" id="9808041at2"/>
<evidence type="ECO:0000256" key="1">
    <source>
        <dbReference type="ARBA" id="ARBA00000198"/>
    </source>
</evidence>
<dbReference type="UniPathway" id="UPA00077">
    <property type="reaction ID" value="UER00155"/>
</dbReference>
<dbReference type="RefSeq" id="WP_092039137.1">
    <property type="nucleotide sequence ID" value="NZ_FOOK01000020.1"/>
</dbReference>
<keyword evidence="6 11" id="KW-0418">Kinase</keyword>
<evidence type="ECO:0000256" key="5">
    <source>
        <dbReference type="ARBA" id="ARBA00022741"/>
    </source>
</evidence>
<dbReference type="EMBL" id="FOOK01000020">
    <property type="protein sequence ID" value="SFG20459.1"/>
    <property type="molecule type" value="Genomic_DNA"/>
</dbReference>
<keyword evidence="4" id="KW-0808">Transferase</keyword>
<organism evidence="11 12">
    <name type="scientific">Planifilum fulgidum</name>
    <dbReference type="NCBI Taxonomy" id="201973"/>
    <lineage>
        <taxon>Bacteria</taxon>
        <taxon>Bacillati</taxon>
        <taxon>Bacillota</taxon>
        <taxon>Bacilli</taxon>
        <taxon>Bacillales</taxon>
        <taxon>Thermoactinomycetaceae</taxon>
        <taxon>Planifilum</taxon>
    </lineage>
</organism>
<dbReference type="EC" id="2.7.6.3" evidence="3"/>
<evidence type="ECO:0000256" key="8">
    <source>
        <dbReference type="ARBA" id="ARBA00022909"/>
    </source>
</evidence>
<gene>
    <name evidence="11" type="ORF">SAMN04488025_12066</name>
</gene>
<name>A0A1I2PZB0_9BACL</name>
<protein>
    <recommendedName>
        <fullName evidence="3">2-amino-4-hydroxy-6-hydroxymethyldihydropteridine diphosphokinase</fullName>
        <ecNumber evidence="3">2.7.6.3</ecNumber>
    </recommendedName>
</protein>
<evidence type="ECO:0000259" key="10">
    <source>
        <dbReference type="PROSITE" id="PS00794"/>
    </source>
</evidence>
<dbReference type="AlphaFoldDB" id="A0A1I2PZB0"/>
<proteinExistence type="predicted"/>
<evidence type="ECO:0000256" key="2">
    <source>
        <dbReference type="ARBA" id="ARBA00005051"/>
    </source>
</evidence>
<dbReference type="Proteomes" id="UP000198661">
    <property type="component" value="Unassembled WGS sequence"/>
</dbReference>
<dbReference type="InterPro" id="IPR035907">
    <property type="entry name" value="Hppk_sf"/>
</dbReference>
<evidence type="ECO:0000313" key="11">
    <source>
        <dbReference type="EMBL" id="SFG20459.1"/>
    </source>
</evidence>
<evidence type="ECO:0000256" key="9">
    <source>
        <dbReference type="SAM" id="MobiDB-lite"/>
    </source>
</evidence>
<keyword evidence="7" id="KW-0067">ATP-binding</keyword>
<keyword evidence="5" id="KW-0547">Nucleotide-binding</keyword>
<dbReference type="GO" id="GO:0046656">
    <property type="term" value="P:folic acid biosynthetic process"/>
    <property type="evidence" value="ECO:0007669"/>
    <property type="project" value="UniProtKB-KW"/>
</dbReference>
<dbReference type="PROSITE" id="PS00794">
    <property type="entry name" value="HPPK"/>
    <property type="match status" value="1"/>
</dbReference>
<dbReference type="NCBIfam" id="TIGR01498">
    <property type="entry name" value="folK"/>
    <property type="match status" value="1"/>
</dbReference>
<evidence type="ECO:0000256" key="4">
    <source>
        <dbReference type="ARBA" id="ARBA00022679"/>
    </source>
</evidence>
<accession>A0A1I2PZB0</accession>
<sequence length="175" mass="19711">MRQPVTAYLGLGSNLGDRLDHLRQGVELLQSHPAIRITRISSVYETAPVGPVEQPDFLNLVVAADTTLSPEELLSVAQEIERRLHRVRTIRWGPRTLDIDILLYGDRILHREELTIPHPRMEERAFVLIPLLEVAGNLRIPGSGATVRERIEKAPDRPGVRRTPYRITPANPVMG</sequence>
<dbReference type="InterPro" id="IPR000550">
    <property type="entry name" value="Hppk"/>
</dbReference>
<dbReference type="GO" id="GO:0005524">
    <property type="term" value="F:ATP binding"/>
    <property type="evidence" value="ECO:0007669"/>
    <property type="project" value="UniProtKB-KW"/>
</dbReference>
<evidence type="ECO:0000256" key="3">
    <source>
        <dbReference type="ARBA" id="ARBA00013253"/>
    </source>
</evidence>
<comment type="pathway">
    <text evidence="2">Cofactor biosynthesis; tetrahydrofolate biosynthesis; 2-amino-4-hydroxy-6-hydroxymethyl-7,8-dihydropteridine diphosphate from 7,8-dihydroneopterin triphosphate: step 4/4.</text>
</comment>
<feature type="region of interest" description="Disordered" evidence="9">
    <location>
        <begin position="154"/>
        <end position="175"/>
    </location>
</feature>
<keyword evidence="12" id="KW-1185">Reference proteome</keyword>